<dbReference type="GO" id="GO:0016020">
    <property type="term" value="C:membrane"/>
    <property type="evidence" value="ECO:0007669"/>
    <property type="project" value="UniProtKB-SubCell"/>
</dbReference>
<dbReference type="PANTHER" id="PTHR22730:SF1">
    <property type="entry name" value="PROMININ-LIKE PROTEIN"/>
    <property type="match status" value="1"/>
</dbReference>
<comment type="similarity">
    <text evidence="2">Belongs to the prominin family.</text>
</comment>
<evidence type="ECO:0000256" key="1">
    <source>
        <dbReference type="ARBA" id="ARBA00004141"/>
    </source>
</evidence>
<feature type="coiled-coil region" evidence="7">
    <location>
        <begin position="558"/>
        <end position="585"/>
    </location>
</feature>
<dbReference type="EMBL" id="CAJNOJ010000529">
    <property type="protein sequence ID" value="CAF1477157.1"/>
    <property type="molecule type" value="Genomic_DNA"/>
</dbReference>
<reference evidence="9" key="1">
    <citation type="submission" date="2021-02" db="EMBL/GenBank/DDBJ databases">
        <authorList>
            <person name="Nowell W R."/>
        </authorList>
    </citation>
    <scope>NUCLEOTIDE SEQUENCE</scope>
</reference>
<dbReference type="Proteomes" id="UP000663852">
    <property type="component" value="Unassembled WGS sequence"/>
</dbReference>
<keyword evidence="4 8" id="KW-1133">Transmembrane helix</keyword>
<keyword evidence="5 8" id="KW-0472">Membrane</keyword>
<dbReference type="AlphaFoldDB" id="A0A815RGP9"/>
<dbReference type="Pfam" id="PF05478">
    <property type="entry name" value="Prominin"/>
    <property type="match status" value="1"/>
</dbReference>
<evidence type="ECO:0000256" key="7">
    <source>
        <dbReference type="SAM" id="Coils"/>
    </source>
</evidence>
<evidence type="ECO:0000256" key="6">
    <source>
        <dbReference type="ARBA" id="ARBA00023180"/>
    </source>
</evidence>
<evidence type="ECO:0000256" key="3">
    <source>
        <dbReference type="ARBA" id="ARBA00022692"/>
    </source>
</evidence>
<organism evidence="9 10">
    <name type="scientific">Adineta ricciae</name>
    <name type="common">Rotifer</name>
    <dbReference type="NCBI Taxonomy" id="249248"/>
    <lineage>
        <taxon>Eukaryota</taxon>
        <taxon>Metazoa</taxon>
        <taxon>Spiralia</taxon>
        <taxon>Gnathifera</taxon>
        <taxon>Rotifera</taxon>
        <taxon>Eurotatoria</taxon>
        <taxon>Bdelloidea</taxon>
        <taxon>Adinetida</taxon>
        <taxon>Adinetidae</taxon>
        <taxon>Adineta</taxon>
    </lineage>
</organism>
<dbReference type="PANTHER" id="PTHR22730">
    <property type="entry name" value="PROMININ PROM PROTEIN"/>
    <property type="match status" value="1"/>
</dbReference>
<keyword evidence="3 8" id="KW-0812">Transmembrane</keyword>
<comment type="subcellular location">
    <subcellularLocation>
        <location evidence="1">Membrane</location>
        <topology evidence="1">Multi-pass membrane protein</topology>
    </subcellularLocation>
</comment>
<feature type="transmembrane region" description="Helical" evidence="8">
    <location>
        <begin position="422"/>
        <end position="444"/>
    </location>
</feature>
<feature type="transmembrane region" description="Helical" evidence="8">
    <location>
        <begin position="347"/>
        <end position="373"/>
    </location>
</feature>
<protein>
    <submittedName>
        <fullName evidence="9">Uncharacterized protein</fullName>
    </submittedName>
</protein>
<evidence type="ECO:0000256" key="8">
    <source>
        <dbReference type="SAM" id="Phobius"/>
    </source>
</evidence>
<keyword evidence="7" id="KW-0175">Coiled coil</keyword>
<dbReference type="InterPro" id="IPR008795">
    <property type="entry name" value="Prominin"/>
</dbReference>
<accession>A0A815RGP9</accession>
<sequence>MALNLTCLNVTVPLPIIPIGNNMTIVPSHSDYNPNGKAISQLISSSLARSTFSTSDIESILNTLTSDGTNSLNLPALTSMKPVKSTIIYGSVTLFLFLTLSLVFYCISCTNCCQAKSIQDYSRSKQRKCSRQCVSVVVILLIGLIVLGQMIYIAYYVNRTTTFLDNSIQEFNQEMYPKEIGLYLEQLLQQLKMLDAYSMPNSTIIIDASRSMFLKSFNDILKEQYFLNIIQQTISSNDMHIDELSTLIDQESTSSPVATSIVDEITKQHEEMADELAVPLAELCAFVDGKDTDIDAIILDSLSLVHEQITKITNIIETDFLNYMKPWADHVLIKQELENQIRYYTRLAGTILLVLIIIFGLIPVGLFTVIILYHCRQRHVVSKYRRRDDDGQSSTGRSHSSIVHSDFSAESSSSGTICWLRIIFIPIIIILVMIILLSSLFYAVDLFAQGACRTAHEDDTFLIPFLIDELLGSNSSDVMIPGLDIQTTFMKIVDDCRHETHFSRHFFTSHLRRLHEDVYKSMNQLNNKISQQFNASIAAINIQDDISLLGNLSSLFSSDSIRNQIEQIREGFEKLQQQFKNITAATPTIPLDTVNQTIDNFEAYVQRMIESTVDTCPLPLATIYKTDIFVCHQFAATINGLWFSLFLYMLFLILGLAIGGLCVYKQLRVTANTESRNIDLMRSQF</sequence>
<evidence type="ECO:0000256" key="2">
    <source>
        <dbReference type="ARBA" id="ARBA00006058"/>
    </source>
</evidence>
<evidence type="ECO:0000256" key="5">
    <source>
        <dbReference type="ARBA" id="ARBA00023136"/>
    </source>
</evidence>
<keyword evidence="6" id="KW-0325">Glycoprotein</keyword>
<evidence type="ECO:0000256" key="4">
    <source>
        <dbReference type="ARBA" id="ARBA00022989"/>
    </source>
</evidence>
<evidence type="ECO:0000313" key="9">
    <source>
        <dbReference type="EMBL" id="CAF1477157.1"/>
    </source>
</evidence>
<comment type="caution">
    <text evidence="9">The sequence shown here is derived from an EMBL/GenBank/DDBJ whole genome shotgun (WGS) entry which is preliminary data.</text>
</comment>
<evidence type="ECO:0000313" key="10">
    <source>
        <dbReference type="Proteomes" id="UP000663852"/>
    </source>
</evidence>
<feature type="transmembrane region" description="Helical" evidence="8">
    <location>
        <begin position="87"/>
        <end position="113"/>
    </location>
</feature>
<feature type="transmembrane region" description="Helical" evidence="8">
    <location>
        <begin position="641"/>
        <end position="664"/>
    </location>
</feature>
<name>A0A815RGP9_ADIRI</name>
<proteinExistence type="inferred from homology"/>
<gene>
    <name evidence="9" type="ORF">EDS130_LOCUS41190</name>
</gene>
<dbReference type="OrthoDB" id="10058974at2759"/>
<feature type="transmembrane region" description="Helical" evidence="8">
    <location>
        <begin position="134"/>
        <end position="157"/>
    </location>
</feature>